<comment type="function">
    <text evidence="1 10">Auxin response factors (ARFs) are transcriptional factors that bind specifically to the DNA sequence 5'-TGTCTC-3' found in the auxin-responsive promoter elements (AuxREs).</text>
</comment>
<name>A0ABD0U4Y0_DENTH</name>
<dbReference type="GO" id="GO:0048829">
    <property type="term" value="P:root cap development"/>
    <property type="evidence" value="ECO:0007669"/>
    <property type="project" value="UniProtKB-ARBA"/>
</dbReference>
<feature type="compositionally biased region" description="Polar residues" evidence="11">
    <location>
        <begin position="558"/>
        <end position="568"/>
    </location>
</feature>
<dbReference type="InterPro" id="IPR053793">
    <property type="entry name" value="PB1-like"/>
</dbReference>
<evidence type="ECO:0000259" key="13">
    <source>
        <dbReference type="PROSITE" id="PS51745"/>
    </source>
</evidence>
<dbReference type="PROSITE" id="PS50863">
    <property type="entry name" value="B3"/>
    <property type="match status" value="1"/>
</dbReference>
<organism evidence="14 15">
    <name type="scientific">Dendrobium thyrsiflorum</name>
    <name type="common">Pinecone-like raceme dendrobium</name>
    <name type="synonym">Orchid</name>
    <dbReference type="NCBI Taxonomy" id="117978"/>
    <lineage>
        <taxon>Eukaryota</taxon>
        <taxon>Viridiplantae</taxon>
        <taxon>Streptophyta</taxon>
        <taxon>Embryophyta</taxon>
        <taxon>Tracheophyta</taxon>
        <taxon>Spermatophyta</taxon>
        <taxon>Magnoliopsida</taxon>
        <taxon>Liliopsida</taxon>
        <taxon>Asparagales</taxon>
        <taxon>Orchidaceae</taxon>
        <taxon>Epidendroideae</taxon>
        <taxon>Malaxideae</taxon>
        <taxon>Dendrobiinae</taxon>
        <taxon>Dendrobium</taxon>
    </lineage>
</organism>
<keyword evidence="7 10" id="KW-0804">Transcription</keyword>
<feature type="domain" description="PB1" evidence="13">
    <location>
        <begin position="589"/>
        <end position="689"/>
    </location>
</feature>
<dbReference type="EMBL" id="JANQDX010000017">
    <property type="protein sequence ID" value="KAL0907369.1"/>
    <property type="molecule type" value="Genomic_DNA"/>
</dbReference>
<evidence type="ECO:0000313" key="14">
    <source>
        <dbReference type="EMBL" id="KAL0907369.1"/>
    </source>
</evidence>
<dbReference type="Gene3D" id="2.40.330.10">
    <property type="entry name" value="DNA-binding pseudobarrel domain"/>
    <property type="match status" value="1"/>
</dbReference>
<dbReference type="InterPro" id="IPR044835">
    <property type="entry name" value="ARF_plant"/>
</dbReference>
<evidence type="ECO:0000256" key="4">
    <source>
        <dbReference type="ARBA" id="ARBA00011726"/>
    </source>
</evidence>
<dbReference type="InterPro" id="IPR003340">
    <property type="entry name" value="B3_DNA-bd"/>
</dbReference>
<dbReference type="AlphaFoldDB" id="A0ABD0U4Y0"/>
<gene>
    <name evidence="14" type="ORF">M5K25_021775</name>
</gene>
<dbReference type="GO" id="GO:0051301">
    <property type="term" value="P:cell division"/>
    <property type="evidence" value="ECO:0007669"/>
    <property type="project" value="UniProtKB-ARBA"/>
</dbReference>
<keyword evidence="9 10" id="KW-0927">Auxin signaling pathway</keyword>
<dbReference type="PROSITE" id="PS51745">
    <property type="entry name" value="PB1"/>
    <property type="match status" value="1"/>
</dbReference>
<evidence type="ECO:0000256" key="9">
    <source>
        <dbReference type="ARBA" id="ARBA00023294"/>
    </source>
</evidence>
<proteinExistence type="inferred from homology"/>
<evidence type="ECO:0000256" key="8">
    <source>
        <dbReference type="ARBA" id="ARBA00023242"/>
    </source>
</evidence>
<dbReference type="Pfam" id="PF02362">
    <property type="entry name" value="B3"/>
    <property type="match status" value="1"/>
</dbReference>
<evidence type="ECO:0000256" key="11">
    <source>
        <dbReference type="SAM" id="MobiDB-lite"/>
    </source>
</evidence>
<dbReference type="PANTHER" id="PTHR31384">
    <property type="entry name" value="AUXIN RESPONSE FACTOR 4-RELATED"/>
    <property type="match status" value="1"/>
</dbReference>
<protein>
    <recommendedName>
        <fullName evidence="10">Auxin response factor</fullName>
    </recommendedName>
</protein>
<comment type="similarity">
    <text evidence="3 10">Belongs to the ARF family.</text>
</comment>
<dbReference type="GO" id="GO:0007389">
    <property type="term" value="P:pattern specification process"/>
    <property type="evidence" value="ECO:0007669"/>
    <property type="project" value="UniProtKB-ARBA"/>
</dbReference>
<evidence type="ECO:0000256" key="6">
    <source>
        <dbReference type="ARBA" id="ARBA00023125"/>
    </source>
</evidence>
<evidence type="ECO:0000256" key="2">
    <source>
        <dbReference type="ARBA" id="ARBA00004123"/>
    </source>
</evidence>
<reference evidence="14 15" key="1">
    <citation type="journal article" date="2024" name="Plant Biotechnol. J.">
        <title>Dendrobium thyrsiflorum genome and its molecular insights into genes involved in important horticultural traits.</title>
        <authorList>
            <person name="Chen B."/>
            <person name="Wang J.Y."/>
            <person name="Zheng P.J."/>
            <person name="Li K.L."/>
            <person name="Liang Y.M."/>
            <person name="Chen X.F."/>
            <person name="Zhang C."/>
            <person name="Zhao X."/>
            <person name="He X."/>
            <person name="Zhang G.Q."/>
            <person name="Liu Z.J."/>
            <person name="Xu Q."/>
        </authorList>
    </citation>
    <scope>NUCLEOTIDE SEQUENCE [LARGE SCALE GENOMIC DNA]</scope>
    <source>
        <strain evidence="14">GZMU011</strain>
    </source>
</reference>
<evidence type="ECO:0000256" key="7">
    <source>
        <dbReference type="ARBA" id="ARBA00023163"/>
    </source>
</evidence>
<comment type="subunit">
    <text evidence="4 10">Homodimers and heterodimers.</text>
</comment>
<keyword evidence="8 10" id="KW-0539">Nucleus</keyword>
<dbReference type="InterPro" id="IPR010525">
    <property type="entry name" value="ARF_dom"/>
</dbReference>
<dbReference type="FunFam" id="2.30.30.1040:FF:000002">
    <property type="entry name" value="Auxin response factor"/>
    <property type="match status" value="1"/>
</dbReference>
<evidence type="ECO:0000256" key="3">
    <source>
        <dbReference type="ARBA" id="ARBA00007853"/>
    </source>
</evidence>
<evidence type="ECO:0000256" key="5">
    <source>
        <dbReference type="ARBA" id="ARBA00023015"/>
    </source>
</evidence>
<dbReference type="Gene3D" id="2.30.30.1040">
    <property type="match status" value="1"/>
</dbReference>
<dbReference type="PANTHER" id="PTHR31384:SF160">
    <property type="entry name" value="AUXIN RESPONSE FACTOR 16"/>
    <property type="match status" value="1"/>
</dbReference>
<evidence type="ECO:0000259" key="12">
    <source>
        <dbReference type="PROSITE" id="PS50863"/>
    </source>
</evidence>
<dbReference type="SUPFAM" id="SSF101936">
    <property type="entry name" value="DNA-binding pseudobarrel domain"/>
    <property type="match status" value="1"/>
</dbReference>
<dbReference type="GO" id="GO:0003677">
    <property type="term" value="F:DNA binding"/>
    <property type="evidence" value="ECO:0007669"/>
    <property type="project" value="UniProtKB-KW"/>
</dbReference>
<dbReference type="GO" id="GO:0009734">
    <property type="term" value="P:auxin-activated signaling pathway"/>
    <property type="evidence" value="ECO:0007669"/>
    <property type="project" value="UniProtKB-KW"/>
</dbReference>
<feature type="region of interest" description="Disordered" evidence="11">
    <location>
        <begin position="554"/>
        <end position="573"/>
    </location>
</feature>
<dbReference type="SMART" id="SM01019">
    <property type="entry name" value="B3"/>
    <property type="match status" value="1"/>
</dbReference>
<keyword evidence="6 10" id="KW-0238">DNA-binding</keyword>
<evidence type="ECO:0000256" key="10">
    <source>
        <dbReference type="RuleBase" id="RU004561"/>
    </source>
</evidence>
<dbReference type="FunFam" id="2.40.330.10:FF:000001">
    <property type="entry name" value="Auxin response factor"/>
    <property type="match status" value="1"/>
</dbReference>
<dbReference type="Gene3D" id="3.10.20.90">
    <property type="entry name" value="Phosphatidylinositol 3-kinase Catalytic Subunit, Chain A, domain 1"/>
    <property type="match status" value="1"/>
</dbReference>
<keyword evidence="15" id="KW-1185">Reference proteome</keyword>
<evidence type="ECO:0000256" key="1">
    <source>
        <dbReference type="ARBA" id="ARBA00003182"/>
    </source>
</evidence>
<accession>A0ABD0U4Y0</accession>
<dbReference type="Proteomes" id="UP001552299">
    <property type="component" value="Unassembled WGS sequence"/>
</dbReference>
<feature type="domain" description="TF-B3" evidence="12">
    <location>
        <begin position="114"/>
        <end position="216"/>
    </location>
</feature>
<dbReference type="CDD" id="cd10017">
    <property type="entry name" value="B3_DNA"/>
    <property type="match status" value="1"/>
</dbReference>
<comment type="caution">
    <text evidence="14">The sequence shown here is derived from an EMBL/GenBank/DDBJ whole genome shotgun (WGS) entry which is preliminary data.</text>
</comment>
<keyword evidence="5 10" id="KW-0805">Transcription regulation</keyword>
<dbReference type="GO" id="GO:0005634">
    <property type="term" value="C:nucleus"/>
    <property type="evidence" value="ECO:0007669"/>
    <property type="project" value="UniProtKB-SubCell"/>
</dbReference>
<dbReference type="Pfam" id="PF06507">
    <property type="entry name" value="ARF_AD"/>
    <property type="match status" value="1"/>
</dbReference>
<evidence type="ECO:0000313" key="15">
    <source>
        <dbReference type="Proteomes" id="UP001552299"/>
    </source>
</evidence>
<dbReference type="InterPro" id="IPR015300">
    <property type="entry name" value="DNA-bd_pseudobarrel_sf"/>
</dbReference>
<sequence length="691" mass="77839">MKDIENCLDSQLWHACAGGMVQMPLVNSLVYYSPQGHSEHAKSSVEFDNSMKIPPMILCRVISVKYKADSDTDEVFTEMKMVPVKPHELDYDEDEGISLGINNRSEMQEKPVYFAKTLTQSDANNGGGFSVPRYCAETIFPRLDYSATPPVQMVLVKDLHGKIWKFRHIYRGTPRRHLLTTGWSNFVNEKKLVAGDSVVFLRTDNGDLCVGIRRAKVDHDLSAGWNHKNCTFGGFGVYLREGDQRLIRDSDNRNGINSDPNSKGKGKLKVDSVMDAAMLAASGLPFQVVYYPRATAPEFVVKASVVRAAMRVQWCSGMRFKMAFETEDSSRISWFMGTISSVQVADPIRWPGSPWRLLEVTWDEPDLLQNVKRVNPWLVELVSNMSAIHLEPFSPLRKKHRINQHLDSPFDVQISSQHFLANPLIPSLLDGTTPAASIQGARHIQHGTSLSELHFRKLQPGLFYSGIHCFAPPPMIPTGLLPSKSPIYEDDSNLLAIGCPPQSVLNECNKESKSNKPQQLILFGKQIFTEPQLSLSLNSSLDLNSDKMVNYSDRSDSAIHQNGKGDSSPSDDRLPWHWDLKANHIGPEIVQCKVFMESEDIGRTLDLSSFDSYEEMYRRLTNMFGIEISELTSRIIYRDTAGAVKHPEDEPFALQGDSQYQWIRAATTWASNRRNLLSEGQLKKQFLPSLK</sequence>
<comment type="subcellular location">
    <subcellularLocation>
        <location evidence="2 10">Nucleus</location>
    </subcellularLocation>
</comment>